<organism evidence="1 2">
    <name type="scientific">Candidatus Woesebacteria bacterium GW2011_GWB1_39_12</name>
    <dbReference type="NCBI Taxonomy" id="1618574"/>
    <lineage>
        <taxon>Bacteria</taxon>
        <taxon>Candidatus Woeseibacteriota</taxon>
    </lineage>
</organism>
<protein>
    <submittedName>
        <fullName evidence="1">Uncharacterized protein</fullName>
    </submittedName>
</protein>
<evidence type="ECO:0000313" key="2">
    <source>
        <dbReference type="Proteomes" id="UP000033881"/>
    </source>
</evidence>
<reference evidence="1 2" key="1">
    <citation type="journal article" date="2015" name="Nature">
        <title>rRNA introns, odd ribosomes, and small enigmatic genomes across a large radiation of phyla.</title>
        <authorList>
            <person name="Brown C.T."/>
            <person name="Hug L.A."/>
            <person name="Thomas B.C."/>
            <person name="Sharon I."/>
            <person name="Castelle C.J."/>
            <person name="Singh A."/>
            <person name="Wilkins M.J."/>
            <person name="Williams K.H."/>
            <person name="Banfield J.F."/>
        </authorList>
    </citation>
    <scope>NUCLEOTIDE SEQUENCE [LARGE SCALE GENOMIC DNA]</scope>
</reference>
<comment type="caution">
    <text evidence="1">The sequence shown here is derived from an EMBL/GenBank/DDBJ whole genome shotgun (WGS) entry which is preliminary data.</text>
</comment>
<sequence length="67" mass="7526">MSKQVIYKSFRFPRNNGTGTLIAVSVDNLGVRYYDSLRKAIFVADRLKAKGLSPVIMPNVNHKKIMG</sequence>
<gene>
    <name evidence="1" type="ORF">UT24_C0037G0019</name>
</gene>
<name>A0A0G0MED6_9BACT</name>
<evidence type="ECO:0000313" key="1">
    <source>
        <dbReference type="EMBL" id="KKQ98680.1"/>
    </source>
</evidence>
<accession>A0A0G0MED6</accession>
<dbReference type="STRING" id="1618574.UT24_C0037G0019"/>
<proteinExistence type="predicted"/>
<dbReference type="EMBL" id="LBWB01000037">
    <property type="protein sequence ID" value="KKQ98680.1"/>
    <property type="molecule type" value="Genomic_DNA"/>
</dbReference>
<dbReference type="AlphaFoldDB" id="A0A0G0MED6"/>
<dbReference type="Proteomes" id="UP000033881">
    <property type="component" value="Unassembled WGS sequence"/>
</dbReference>